<proteinExistence type="predicted"/>
<dbReference type="EMBL" id="JACIDR010000002">
    <property type="protein sequence ID" value="MBB3972785.1"/>
    <property type="molecule type" value="Genomic_DNA"/>
</dbReference>
<protein>
    <submittedName>
        <fullName evidence="1">Uncharacterized protein</fullName>
    </submittedName>
</protein>
<evidence type="ECO:0000313" key="1">
    <source>
        <dbReference type="EMBL" id="MBB3972785.1"/>
    </source>
</evidence>
<dbReference type="RefSeq" id="WP_183394668.1">
    <property type="nucleotide sequence ID" value="NZ_JACIDR010000002.1"/>
</dbReference>
<accession>A0A7W6GF03</accession>
<keyword evidence="2" id="KW-1185">Reference proteome</keyword>
<dbReference type="Proteomes" id="UP000528964">
    <property type="component" value="Unassembled WGS sequence"/>
</dbReference>
<name>A0A7W6GF03_9HYPH</name>
<evidence type="ECO:0000313" key="2">
    <source>
        <dbReference type="Proteomes" id="UP000528964"/>
    </source>
</evidence>
<dbReference type="AlphaFoldDB" id="A0A7W6GF03"/>
<sequence>MAILKNWPCLIMGSESDDWRLVGVTEGDRTVAGFPLFRRLDGGGLWTLTLSDILISTPDEIRTWDAITGQMDEGVTPFAVPYLISATQPFVDSARSAPVPHSDGATHSDGSPFGTRLIDCAIEQGADLRATRVKIRRKRAARFRGGERFSVTHADWGPRLHKVIGVVDGQDSAVTTVDIRPPLRFPVSAGTDIEMDRPLCTMTISDPSGAGGPLQQRRFGTRTISFVEFGRLPE</sequence>
<gene>
    <name evidence="1" type="ORF">GGR24_001442</name>
</gene>
<comment type="caution">
    <text evidence="1">The sequence shown here is derived from an EMBL/GenBank/DDBJ whole genome shotgun (WGS) entry which is preliminary data.</text>
</comment>
<reference evidence="1 2" key="1">
    <citation type="submission" date="2020-08" db="EMBL/GenBank/DDBJ databases">
        <title>Genomic Encyclopedia of Type Strains, Phase IV (KMG-IV): sequencing the most valuable type-strain genomes for metagenomic binning, comparative biology and taxonomic classification.</title>
        <authorList>
            <person name="Goeker M."/>
        </authorList>
    </citation>
    <scope>NUCLEOTIDE SEQUENCE [LARGE SCALE GENOMIC DNA]</scope>
    <source>
        <strain evidence="1 2">DSM 25481</strain>
    </source>
</reference>
<organism evidence="1 2">
    <name type="scientific">Hansschlegelia beijingensis</name>
    <dbReference type="NCBI Taxonomy" id="1133344"/>
    <lineage>
        <taxon>Bacteria</taxon>
        <taxon>Pseudomonadati</taxon>
        <taxon>Pseudomonadota</taxon>
        <taxon>Alphaproteobacteria</taxon>
        <taxon>Hyphomicrobiales</taxon>
        <taxon>Methylopilaceae</taxon>
        <taxon>Hansschlegelia</taxon>
    </lineage>
</organism>